<dbReference type="InterPro" id="IPR027623">
    <property type="entry name" value="AmmeMemoSam_A"/>
</dbReference>
<evidence type="ECO:0000259" key="2">
    <source>
        <dbReference type="PROSITE" id="PS51112"/>
    </source>
</evidence>
<accession>A0A174IH41</accession>
<dbReference type="AlphaFoldDB" id="A0A174IH41"/>
<name>A0A174IH41_9CLOT</name>
<dbReference type="GO" id="GO:0051213">
    <property type="term" value="F:dioxygenase activity"/>
    <property type="evidence" value="ECO:0007669"/>
    <property type="project" value="UniProtKB-KW"/>
</dbReference>
<proteinExistence type="predicted"/>
<dbReference type="SUPFAM" id="SSF143447">
    <property type="entry name" value="AMMECR1-like"/>
    <property type="match status" value="1"/>
</dbReference>
<dbReference type="PANTHER" id="PTHR13016">
    <property type="entry name" value="AMMECR1 HOMOLOG"/>
    <property type="match status" value="1"/>
</dbReference>
<organism evidence="3 4">
    <name type="scientific">Clostridium disporicum</name>
    <dbReference type="NCBI Taxonomy" id="84024"/>
    <lineage>
        <taxon>Bacteria</taxon>
        <taxon>Bacillati</taxon>
        <taxon>Bacillota</taxon>
        <taxon>Clostridia</taxon>
        <taxon>Eubacteriales</taxon>
        <taxon>Clostridiaceae</taxon>
        <taxon>Clostridium</taxon>
    </lineage>
</organism>
<dbReference type="InterPro" id="IPR002733">
    <property type="entry name" value="AMMECR1_domain"/>
</dbReference>
<protein>
    <submittedName>
        <fullName evidence="3">Extradiol ring-cleavage dioxygenase, class III protein, subunit B</fullName>
    </submittedName>
</protein>
<dbReference type="InterPro" id="IPR027485">
    <property type="entry name" value="AMMECR1_N"/>
</dbReference>
<dbReference type="Pfam" id="PF01871">
    <property type="entry name" value="AMMECR1"/>
    <property type="match status" value="1"/>
</dbReference>
<dbReference type="PANTHER" id="PTHR13016:SF0">
    <property type="entry name" value="AMME SYNDROME CANDIDATE GENE 1 PROTEIN"/>
    <property type="match status" value="1"/>
</dbReference>
<feature type="region of interest" description="Disordered" evidence="1">
    <location>
        <begin position="1"/>
        <end position="27"/>
    </location>
</feature>
<dbReference type="EMBL" id="CYZV01000070">
    <property type="protein sequence ID" value="CUO86494.1"/>
    <property type="molecule type" value="Genomic_DNA"/>
</dbReference>
<dbReference type="NCBIfam" id="TIGR00296">
    <property type="entry name" value="TIGR00296 family protein"/>
    <property type="match status" value="1"/>
</dbReference>
<evidence type="ECO:0000313" key="3">
    <source>
        <dbReference type="EMBL" id="CUO86494.1"/>
    </source>
</evidence>
<feature type="domain" description="AMMECR1" evidence="2">
    <location>
        <begin position="51"/>
        <end position="226"/>
    </location>
</feature>
<evidence type="ECO:0000313" key="4">
    <source>
        <dbReference type="Proteomes" id="UP000095558"/>
    </source>
</evidence>
<sequence length="226" mass="25671">MEFKEKCLESNNSSNNNYNDSTQNSSLKDTSEDLYTKIINNKENEHKRRIKEGSIYTRLARKNLDLYFNEGKLVSLDDINDEKLLNDKKGVFVSLKINGDLRGCIGTISPTTDTVAEEIIRNSISASVNDPRFSPLRKEELKDIDISVDLLYPPEETTFDKLDPKTYGVIVSCGNKRGLLLPNLEGINTAEEQVSIAREKGNISPNEPYTLQRFKVERFKEIEDGD</sequence>
<dbReference type="InterPro" id="IPR036071">
    <property type="entry name" value="AMMECR1_dom_sf"/>
</dbReference>
<keyword evidence="3" id="KW-0223">Dioxygenase</keyword>
<keyword evidence="3" id="KW-0560">Oxidoreductase</keyword>
<feature type="compositionally biased region" description="Low complexity" evidence="1">
    <location>
        <begin position="10"/>
        <end position="26"/>
    </location>
</feature>
<dbReference type="Gene3D" id="3.30.700.20">
    <property type="entry name" value="Hypothetical protein ph0010, domain 1"/>
    <property type="match status" value="1"/>
</dbReference>
<dbReference type="Gene3D" id="3.30.1490.150">
    <property type="entry name" value="Hypothetical protein ph0010, domain 2"/>
    <property type="match status" value="1"/>
</dbReference>
<dbReference type="Proteomes" id="UP000095558">
    <property type="component" value="Unassembled WGS sequence"/>
</dbReference>
<dbReference type="NCBIfam" id="TIGR04335">
    <property type="entry name" value="AmmeMemoSam_A"/>
    <property type="match status" value="1"/>
</dbReference>
<evidence type="ECO:0000256" key="1">
    <source>
        <dbReference type="SAM" id="MobiDB-lite"/>
    </source>
</evidence>
<gene>
    <name evidence="3" type="ORF">ERS852470_03581</name>
</gene>
<dbReference type="InterPro" id="IPR023473">
    <property type="entry name" value="AMMECR1"/>
</dbReference>
<dbReference type="PROSITE" id="PS51112">
    <property type="entry name" value="AMMECR1"/>
    <property type="match status" value="1"/>
</dbReference>
<reference evidence="3 4" key="1">
    <citation type="submission" date="2015-09" db="EMBL/GenBank/DDBJ databases">
        <authorList>
            <consortium name="Pathogen Informatics"/>
        </authorList>
    </citation>
    <scope>NUCLEOTIDE SEQUENCE [LARGE SCALE GENOMIC DNA]</scope>
    <source>
        <strain evidence="3 4">2789STDY5834855</strain>
    </source>
</reference>